<proteinExistence type="predicted"/>
<feature type="transmembrane region" description="Helical" evidence="7">
    <location>
        <begin position="361"/>
        <end position="385"/>
    </location>
</feature>
<comment type="subcellular location">
    <subcellularLocation>
        <location evidence="1">Cell membrane</location>
        <topology evidence="1">Multi-pass membrane protein</topology>
    </subcellularLocation>
</comment>
<reference evidence="8" key="1">
    <citation type="submission" date="2022-03" db="EMBL/GenBank/DDBJ databases">
        <title>Identification of a novel bacterium isolated from mangrove sediments.</title>
        <authorList>
            <person name="Pan X."/>
        </authorList>
    </citation>
    <scope>NUCLEOTIDE SEQUENCE</scope>
    <source>
        <strain evidence="8">B2637</strain>
    </source>
</reference>
<dbReference type="PANTHER" id="PTHR42865">
    <property type="entry name" value="PROTON/GLUTAMATE-ASPARTATE SYMPORTER"/>
    <property type="match status" value="1"/>
</dbReference>
<keyword evidence="4 7" id="KW-0812">Transmembrane</keyword>
<sequence>MTEPSSASRMPEIRVPGLLTLGGLLAGLAAGALFKGSAPLRDILVLAEPLGDLWLRALKMTILPLVAGLLFTGIVETAAAAQAGAMARRTLGLIVGVLAASACLGGLLMPLLLRLFPAPALDLAGHGEAPEANLPGLGDFLGSLVPSNVLGAAAEDAMLPVIVFIALFALASTRLAEEPRRQLALLFEGLAGAMIVVIGWVLKLAPLGVFALGLSLAARTGAAAIGTLGHYILLVAALGAVFLLTAYPLAVLVGRRHLGTFARAVLPAQVVAVSTQSSLASLPAMLAAARALRVPATAAEFALPLAVTLFRATGPAMNVGVAVYAAQLAGYELSASAIAAGVLVAFVTTFGTVSLPGTVSFIASTGPIAAAMGAPLWPLGILVAVEMLPDIMRTLGNVTMDVAVTTAVAGEEKDENDAAPDAPTVH</sequence>
<dbReference type="InterPro" id="IPR036458">
    <property type="entry name" value="Na:dicarbo_symporter_sf"/>
</dbReference>
<comment type="caution">
    <text evidence="8">The sequence shown here is derived from an EMBL/GenBank/DDBJ whole genome shotgun (WGS) entry which is preliminary data.</text>
</comment>
<dbReference type="Proteomes" id="UP001162802">
    <property type="component" value="Unassembled WGS sequence"/>
</dbReference>
<feature type="transmembrane region" description="Helical" evidence="7">
    <location>
        <begin position="301"/>
        <end position="326"/>
    </location>
</feature>
<feature type="transmembrane region" description="Helical" evidence="7">
    <location>
        <begin position="333"/>
        <end position="355"/>
    </location>
</feature>
<keyword evidence="9" id="KW-1185">Reference proteome</keyword>
<keyword evidence="5 7" id="KW-1133">Transmembrane helix</keyword>
<evidence type="ECO:0000313" key="9">
    <source>
        <dbReference type="Proteomes" id="UP001162802"/>
    </source>
</evidence>
<keyword evidence="2" id="KW-0813">Transport</keyword>
<dbReference type="RefSeq" id="WP_243798204.1">
    <property type="nucleotide sequence ID" value="NZ_JALHAT010000006.1"/>
</dbReference>
<evidence type="ECO:0000256" key="5">
    <source>
        <dbReference type="ARBA" id="ARBA00022989"/>
    </source>
</evidence>
<evidence type="ECO:0000256" key="3">
    <source>
        <dbReference type="ARBA" id="ARBA00022475"/>
    </source>
</evidence>
<evidence type="ECO:0000256" key="2">
    <source>
        <dbReference type="ARBA" id="ARBA00022448"/>
    </source>
</evidence>
<evidence type="ECO:0000313" key="8">
    <source>
        <dbReference type="EMBL" id="MCJ1960253.1"/>
    </source>
</evidence>
<feature type="transmembrane region" description="Helical" evidence="7">
    <location>
        <begin position="222"/>
        <end position="253"/>
    </location>
</feature>
<dbReference type="EMBL" id="JALHAT010000006">
    <property type="protein sequence ID" value="MCJ1960253.1"/>
    <property type="molecule type" value="Genomic_DNA"/>
</dbReference>
<dbReference type="InterPro" id="IPR001991">
    <property type="entry name" value="Na-dicarboxylate_symporter"/>
</dbReference>
<protein>
    <submittedName>
        <fullName evidence="8">Dicarboxylate/amino acid:cation symporter</fullName>
    </submittedName>
</protein>
<evidence type="ECO:0000256" key="6">
    <source>
        <dbReference type="ARBA" id="ARBA00023136"/>
    </source>
</evidence>
<dbReference type="Pfam" id="PF00375">
    <property type="entry name" value="SDF"/>
    <property type="match status" value="1"/>
</dbReference>
<name>A0ABT0AAN4_9SPHN</name>
<accession>A0ABT0AAN4</accession>
<feature type="transmembrane region" description="Helical" evidence="7">
    <location>
        <begin position="265"/>
        <end position="289"/>
    </location>
</feature>
<evidence type="ECO:0000256" key="7">
    <source>
        <dbReference type="SAM" id="Phobius"/>
    </source>
</evidence>
<feature type="transmembrane region" description="Helical" evidence="7">
    <location>
        <begin position="91"/>
        <end position="113"/>
    </location>
</feature>
<dbReference type="SUPFAM" id="SSF118215">
    <property type="entry name" value="Proton glutamate symport protein"/>
    <property type="match status" value="1"/>
</dbReference>
<gene>
    <name evidence="8" type="ORF">MTR65_06155</name>
</gene>
<keyword evidence="6 7" id="KW-0472">Membrane</keyword>
<organism evidence="8 9">
    <name type="scientific">Novosphingobium mangrovi</name>
    <name type="common">ex Hu et al. 2023</name>
    <dbReference type="NCBI Taxonomy" id="2930094"/>
    <lineage>
        <taxon>Bacteria</taxon>
        <taxon>Pseudomonadati</taxon>
        <taxon>Pseudomonadota</taxon>
        <taxon>Alphaproteobacteria</taxon>
        <taxon>Sphingomonadales</taxon>
        <taxon>Sphingomonadaceae</taxon>
        <taxon>Novosphingobium</taxon>
    </lineage>
</organism>
<keyword evidence="3" id="KW-1003">Cell membrane</keyword>
<feature type="transmembrane region" description="Helical" evidence="7">
    <location>
        <begin position="183"/>
        <end position="202"/>
    </location>
</feature>
<feature type="transmembrane region" description="Helical" evidence="7">
    <location>
        <begin position="157"/>
        <end position="176"/>
    </location>
</feature>
<dbReference type="PANTHER" id="PTHR42865:SF7">
    <property type="entry name" value="PROTON_GLUTAMATE-ASPARTATE SYMPORTER"/>
    <property type="match status" value="1"/>
</dbReference>
<dbReference type="PRINTS" id="PR00173">
    <property type="entry name" value="EDTRNSPORT"/>
</dbReference>
<dbReference type="Gene3D" id="1.10.3860.10">
    <property type="entry name" value="Sodium:dicarboxylate symporter"/>
    <property type="match status" value="1"/>
</dbReference>
<evidence type="ECO:0000256" key="4">
    <source>
        <dbReference type="ARBA" id="ARBA00022692"/>
    </source>
</evidence>
<evidence type="ECO:0000256" key="1">
    <source>
        <dbReference type="ARBA" id="ARBA00004651"/>
    </source>
</evidence>
<feature type="transmembrane region" description="Helical" evidence="7">
    <location>
        <begin position="57"/>
        <end position="79"/>
    </location>
</feature>